<dbReference type="InterPro" id="IPR001841">
    <property type="entry name" value="Znf_RING"/>
</dbReference>
<name>A0A427YPX3_9TREE</name>
<keyword evidence="5" id="KW-0479">Metal-binding</keyword>
<protein>
    <recommendedName>
        <fullName evidence="3">RING-type E3 ubiquitin transferase</fullName>
        <ecNumber evidence="3">2.3.2.27</ecNumber>
    </recommendedName>
</protein>
<comment type="caution">
    <text evidence="13">The sequence shown here is derived from an EMBL/GenBank/DDBJ whole genome shotgun (WGS) entry which is preliminary data.</text>
</comment>
<evidence type="ECO:0000256" key="3">
    <source>
        <dbReference type="ARBA" id="ARBA00012483"/>
    </source>
</evidence>
<feature type="region of interest" description="Disordered" evidence="11">
    <location>
        <begin position="783"/>
        <end position="817"/>
    </location>
</feature>
<keyword evidence="14" id="KW-1185">Reference proteome</keyword>
<keyword evidence="7" id="KW-0862">Zinc</keyword>
<feature type="region of interest" description="Disordered" evidence="11">
    <location>
        <begin position="1"/>
        <end position="113"/>
    </location>
</feature>
<dbReference type="EMBL" id="RSCD01000004">
    <property type="protein sequence ID" value="RSH93143.1"/>
    <property type="molecule type" value="Genomic_DNA"/>
</dbReference>
<keyword evidence="4" id="KW-0812">Transmembrane</keyword>
<feature type="compositionally biased region" description="Low complexity" evidence="11">
    <location>
        <begin position="787"/>
        <end position="798"/>
    </location>
</feature>
<feature type="compositionally biased region" description="Polar residues" evidence="11">
    <location>
        <begin position="63"/>
        <end position="80"/>
    </location>
</feature>
<feature type="compositionally biased region" description="Low complexity" evidence="11">
    <location>
        <begin position="593"/>
        <end position="625"/>
    </location>
</feature>
<evidence type="ECO:0000256" key="10">
    <source>
        <dbReference type="PROSITE-ProRule" id="PRU00175"/>
    </source>
</evidence>
<comment type="subcellular location">
    <subcellularLocation>
        <location evidence="2">Membrane</location>
        <topology evidence="2">Single-pass membrane protein</topology>
    </subcellularLocation>
</comment>
<evidence type="ECO:0000256" key="6">
    <source>
        <dbReference type="ARBA" id="ARBA00022771"/>
    </source>
</evidence>
<evidence type="ECO:0000256" key="8">
    <source>
        <dbReference type="ARBA" id="ARBA00022989"/>
    </source>
</evidence>
<feature type="compositionally biased region" description="Basic and acidic residues" evidence="11">
    <location>
        <begin position="51"/>
        <end position="62"/>
    </location>
</feature>
<feature type="region of interest" description="Disordered" evidence="11">
    <location>
        <begin position="587"/>
        <end position="683"/>
    </location>
</feature>
<dbReference type="PANTHER" id="PTHR47168:SF1">
    <property type="entry name" value="OS02G0798600 PROTEIN"/>
    <property type="match status" value="1"/>
</dbReference>
<evidence type="ECO:0000313" key="14">
    <source>
        <dbReference type="Proteomes" id="UP000279259"/>
    </source>
</evidence>
<reference evidence="13 14" key="1">
    <citation type="submission" date="2018-11" db="EMBL/GenBank/DDBJ databases">
        <title>Genome sequence of Saitozyma podzolica DSM 27192.</title>
        <authorList>
            <person name="Aliyu H."/>
            <person name="Gorte O."/>
            <person name="Ochsenreither K."/>
        </authorList>
    </citation>
    <scope>NUCLEOTIDE SEQUENCE [LARGE SCALE GENOMIC DNA]</scope>
    <source>
        <strain evidence="13 14">DSM 27192</strain>
    </source>
</reference>
<comment type="catalytic activity">
    <reaction evidence="1">
        <text>S-ubiquitinyl-[E2 ubiquitin-conjugating enzyme]-L-cysteine + [acceptor protein]-L-lysine = [E2 ubiquitin-conjugating enzyme]-L-cysteine + N(6)-ubiquitinyl-[acceptor protein]-L-lysine.</text>
        <dbReference type="EC" id="2.3.2.27"/>
    </reaction>
</comment>
<dbReference type="Gene3D" id="3.30.40.10">
    <property type="entry name" value="Zinc/RING finger domain, C3HC4 (zinc finger)"/>
    <property type="match status" value="1"/>
</dbReference>
<dbReference type="GO" id="GO:0016020">
    <property type="term" value="C:membrane"/>
    <property type="evidence" value="ECO:0007669"/>
    <property type="project" value="UniProtKB-SubCell"/>
</dbReference>
<dbReference type="Gene3D" id="3.50.30.30">
    <property type="match status" value="1"/>
</dbReference>
<dbReference type="FunFam" id="3.30.40.10:FF:000388">
    <property type="entry name" value="Putative RING zinc finger domain superfamily protein"/>
    <property type="match status" value="1"/>
</dbReference>
<evidence type="ECO:0000259" key="12">
    <source>
        <dbReference type="PROSITE" id="PS50089"/>
    </source>
</evidence>
<feature type="domain" description="RING-type" evidence="12">
    <location>
        <begin position="690"/>
        <end position="732"/>
    </location>
</feature>
<gene>
    <name evidence="13" type="ORF">EHS25_007496</name>
</gene>
<dbReference type="InterPro" id="IPR013083">
    <property type="entry name" value="Znf_RING/FYVE/PHD"/>
</dbReference>
<dbReference type="PANTHER" id="PTHR47168">
    <property type="entry name" value="RING ZINC FINGER DOMAIN SUPERFAMILY PROTEIN-RELATED"/>
    <property type="match status" value="1"/>
</dbReference>
<dbReference type="AlphaFoldDB" id="A0A427YPX3"/>
<dbReference type="STRING" id="1890683.A0A427YPX3"/>
<evidence type="ECO:0000256" key="5">
    <source>
        <dbReference type="ARBA" id="ARBA00022723"/>
    </source>
</evidence>
<dbReference type="Pfam" id="PF02225">
    <property type="entry name" value="PA"/>
    <property type="match status" value="1"/>
</dbReference>
<sequence>MNDDSHSNSPPTEPVRVNTALRAGTRGFTESELLEELVKTPETSPMLMPVDQRRAESGDRASEYSSWGSSPARVSSTGSSPRMFRLSLDNSPNSTRGALSSPPQIRVSRDSGPSSRFMAPYNFTSLSEILSSSEDEPERNVMIRGRRGRGRRGGRSRNESDAITHSRLLRASSALQDVQSADYPGQGEEIEVGTVATHASGLSAQAGSLAHLATAMDPLAALARVGIMRPVSFGLAITLLCAGIILAAPLDSASASSQPENVRPFEALQPQLFASRSRGWLCHLWTRLGLWAGISDQDQGKAMQGVPVTPSGEGAGWLARWLSVGGEGVVSVSLGPLNLTLPHRPAAFPSHLPTNTSLPTHGFLVPFHNLPPLRSTSHHSHSESDVSAIHDQSPYDWDHPDFACVSPAWPPIRFHLPARPYKIALVERGGCDFAHKIRAAQERGAAAVVVGDGAARIGETDAEGLKREGLITMFSPDDTEEIYIPSVFVSRASFLILRDMIANGTSSGHSEGPGLWVELSQGSDEGGALSSLLSFALLMPSMFLLATIAVHRVRVARQREADRAPALVVLSLPERVWTPDIIWEKDDESDAASVSSRRSRTSPTTSVTNVNTSSTISPTDSVSGPDVPPPPPISPSDIRTPPAAPAVQLSIPGEPSESARPSSSRHDSQQRKKKRSKSGGGKKYFSKDECAICMDSFQKGEVVRILPCGHVFHKEECDEWLMKWRKLCPTCRADVTLPTAAVSGMTLTPVAPPSTGVEVEQPPPPLLSRLNASLATLRTRLFGRQSGSGSSSAASTAADETTPLMSDGGVRRTEGIV</sequence>
<evidence type="ECO:0000256" key="9">
    <source>
        <dbReference type="ARBA" id="ARBA00023136"/>
    </source>
</evidence>
<evidence type="ECO:0000256" key="11">
    <source>
        <dbReference type="SAM" id="MobiDB-lite"/>
    </source>
</evidence>
<dbReference type="PROSITE" id="PS50089">
    <property type="entry name" value="ZF_RING_2"/>
    <property type="match status" value="1"/>
</dbReference>
<keyword evidence="9" id="KW-0472">Membrane</keyword>
<keyword evidence="6 10" id="KW-0863">Zinc-finger</keyword>
<dbReference type="SUPFAM" id="SSF52025">
    <property type="entry name" value="PA domain"/>
    <property type="match status" value="1"/>
</dbReference>
<dbReference type="InterPro" id="IPR046450">
    <property type="entry name" value="PA_dom_sf"/>
</dbReference>
<proteinExistence type="predicted"/>
<evidence type="ECO:0000256" key="1">
    <source>
        <dbReference type="ARBA" id="ARBA00000900"/>
    </source>
</evidence>
<dbReference type="GO" id="GO:0061630">
    <property type="term" value="F:ubiquitin protein ligase activity"/>
    <property type="evidence" value="ECO:0007669"/>
    <property type="project" value="UniProtKB-EC"/>
</dbReference>
<dbReference type="SMART" id="SM00184">
    <property type="entry name" value="RING"/>
    <property type="match status" value="1"/>
</dbReference>
<organism evidence="13 14">
    <name type="scientific">Saitozyma podzolica</name>
    <dbReference type="NCBI Taxonomy" id="1890683"/>
    <lineage>
        <taxon>Eukaryota</taxon>
        <taxon>Fungi</taxon>
        <taxon>Dikarya</taxon>
        <taxon>Basidiomycota</taxon>
        <taxon>Agaricomycotina</taxon>
        <taxon>Tremellomycetes</taxon>
        <taxon>Tremellales</taxon>
        <taxon>Trimorphomycetaceae</taxon>
        <taxon>Saitozyma</taxon>
    </lineage>
</organism>
<dbReference type="Proteomes" id="UP000279259">
    <property type="component" value="Unassembled WGS sequence"/>
</dbReference>
<accession>A0A427YPX3</accession>
<dbReference type="Pfam" id="PF13639">
    <property type="entry name" value="zf-RING_2"/>
    <property type="match status" value="1"/>
</dbReference>
<feature type="compositionally biased region" description="Polar residues" evidence="11">
    <location>
        <begin position="88"/>
        <end position="103"/>
    </location>
</feature>
<dbReference type="GO" id="GO:0008270">
    <property type="term" value="F:zinc ion binding"/>
    <property type="evidence" value="ECO:0007669"/>
    <property type="project" value="UniProtKB-KW"/>
</dbReference>
<keyword evidence="8" id="KW-1133">Transmembrane helix</keyword>
<dbReference type="OrthoDB" id="8062037at2759"/>
<evidence type="ECO:0000256" key="2">
    <source>
        <dbReference type="ARBA" id="ARBA00004167"/>
    </source>
</evidence>
<evidence type="ECO:0000313" key="13">
    <source>
        <dbReference type="EMBL" id="RSH93143.1"/>
    </source>
</evidence>
<dbReference type="InterPro" id="IPR051653">
    <property type="entry name" value="E3_ligase_sorting_rcpt"/>
</dbReference>
<dbReference type="SUPFAM" id="SSF57850">
    <property type="entry name" value="RING/U-box"/>
    <property type="match status" value="1"/>
</dbReference>
<dbReference type="InterPro" id="IPR003137">
    <property type="entry name" value="PA_domain"/>
</dbReference>
<evidence type="ECO:0000256" key="4">
    <source>
        <dbReference type="ARBA" id="ARBA00022692"/>
    </source>
</evidence>
<dbReference type="EC" id="2.3.2.27" evidence="3"/>
<dbReference type="CDD" id="cd16473">
    <property type="entry name" value="RING-H2_RNF103"/>
    <property type="match status" value="1"/>
</dbReference>
<evidence type="ECO:0000256" key="7">
    <source>
        <dbReference type="ARBA" id="ARBA00022833"/>
    </source>
</evidence>